<dbReference type="EMBL" id="FMVN01000003">
    <property type="protein sequence ID" value="SCY02067.1"/>
    <property type="molecule type" value="Genomic_DNA"/>
</dbReference>
<gene>
    <name evidence="1" type="ORF">LMI_3144</name>
    <name evidence="2" type="ORF">SAMN02982997_00628</name>
</gene>
<dbReference type="Proteomes" id="UP000182998">
    <property type="component" value="Unassembled WGS sequence"/>
</dbReference>
<dbReference type="HOGENOM" id="CLU_321015_0_0_6"/>
<organism evidence="1 3">
    <name type="scientific">Legionella micdadei</name>
    <name type="common">Tatlockia micdadei</name>
    <dbReference type="NCBI Taxonomy" id="451"/>
    <lineage>
        <taxon>Bacteria</taxon>
        <taxon>Pseudomonadati</taxon>
        <taxon>Pseudomonadota</taxon>
        <taxon>Gammaproteobacteria</taxon>
        <taxon>Legionellales</taxon>
        <taxon>Legionellaceae</taxon>
        <taxon>Legionella</taxon>
    </lineage>
</organism>
<accession>A0A098GK48</accession>
<dbReference type="PATRIC" id="fig|451.8.peg.942"/>
<proteinExistence type="predicted"/>
<sequence>MAVPLKALRISQLTKAEGQEITPSGHAVEGVQFTDIDGSVKKGFFKPLAADYPDLLAKYSVAVSVAIRLALGDRAAEDRLVFDETGQKIVGTVSIALPGYKPLLSKGSKSVPEDPQEKELVCPSKETLIKHNVAELLIAAWRYKCDDRHPDNFSLYGLIDWDMFLYHITRIMKGGRLIDGFLKPIPKKGMSLKDHELNTFPNVQNRTHWPANERPGNFNYYKHHLAAEAFKSLAGSTDFQEQMFEALLKELLTFDPEMLRVRLEEYLGDLTLDYSSLDFAKKTECEQEYPSIFNSETDKKLFIDHMVAVFQKEFGEFRAAVIYYQGCKDNGHGTAVSSFANFLRNKPSAFKRIYEWAEMQNQKMAEQWKKAEGKSLNTDSILDAYHVAPEGRYNLARMKKHYHKIWRDSHFLALSSCLEEAKLLANKLANELRAVPIPMTKKEQQSAVFDPSLAEAWMLLGEPEKMTESLQLDCHPENNLRRGLIVLEQFIEDLHRCCSAYYKIKLEELTSDKNNAFLEEMIKLIHGCEKELYSILGKEDLSVWARDFTTIADDLQRIYGGLNFQRHLFSKDQALGADAEHDYPALLKRKHTDEEVVTACLTALFEWANKLPEGQLDKYIQAIIEQEYQPSFYNFLSNRKRASLVLGFLSSSTRDSGADRLGTILSVGGLESNSLNTRLIANLIPQMLADTEQVDVNLLSVRTACNKEEFDNFYYAQKAREFVLNDPRFNHIHAKRNVILLQEAMYDWVAKLPREKFQAIVLSAVTTYEGPWYSYYLSNRARGETVRSYFDEKKYPNLSNERILAFIFAEGGITSSSLNPLLFKMILAAMKEDVKKTKTVSKAASSDWREPSSDVDRKRIEAKKAMQDLKYNIVMQAAVSEGPSPCPFLTSLEPYAKERTYTIATSVDCGSYSADTILQTHDGLEFKSLH</sequence>
<dbReference type="KEGG" id="tmc:LMI_3144"/>
<reference evidence="2 4" key="3">
    <citation type="submission" date="2016-10" db="EMBL/GenBank/DDBJ databases">
        <authorList>
            <person name="Varghese N."/>
            <person name="Submissions S."/>
        </authorList>
    </citation>
    <scope>NUCLEOTIDE SEQUENCE [LARGE SCALE GENOMIC DNA]</scope>
    <source>
        <strain evidence="2 4">ATCC 33218</strain>
    </source>
</reference>
<protein>
    <submittedName>
        <fullName evidence="1">Uncharacterized protein</fullName>
    </submittedName>
</protein>
<evidence type="ECO:0000313" key="2">
    <source>
        <dbReference type="EMBL" id="SCY02067.1"/>
    </source>
</evidence>
<name>A0A098GK48_LEGMI</name>
<reference evidence="3" key="2">
    <citation type="submission" date="2014-09" db="EMBL/GenBank/DDBJ databases">
        <authorList>
            <person name="Gomez-Valero L."/>
        </authorList>
    </citation>
    <scope>NUCLEOTIDE SEQUENCE [LARGE SCALE GENOMIC DNA]</scope>
    <source>
        <strain evidence="3">ATCC33218</strain>
    </source>
</reference>
<evidence type="ECO:0000313" key="4">
    <source>
        <dbReference type="Proteomes" id="UP000182998"/>
    </source>
</evidence>
<reference evidence="1" key="1">
    <citation type="submission" date="2014-09" db="EMBL/GenBank/DDBJ databases">
        <authorList>
            <person name="GOMEZ-VALERO Laura"/>
        </authorList>
    </citation>
    <scope>NUCLEOTIDE SEQUENCE</scope>
    <source>
        <strain evidence="1">ATCC33218</strain>
    </source>
</reference>
<dbReference type="AlphaFoldDB" id="A0A098GK48"/>
<evidence type="ECO:0000313" key="1">
    <source>
        <dbReference type="EMBL" id="CEG62367.1"/>
    </source>
</evidence>
<keyword evidence="4" id="KW-1185">Reference proteome</keyword>
<dbReference type="OrthoDB" id="5649225at2"/>
<dbReference type="RefSeq" id="WP_045100434.1">
    <property type="nucleotide sequence ID" value="NZ_FMVN01000003.1"/>
</dbReference>
<evidence type="ECO:0000313" key="3">
    <source>
        <dbReference type="Proteomes" id="UP000032414"/>
    </source>
</evidence>
<dbReference type="Proteomes" id="UP000032414">
    <property type="component" value="Chromosome I"/>
</dbReference>
<dbReference type="EMBL" id="LN614830">
    <property type="protein sequence ID" value="CEG62367.1"/>
    <property type="molecule type" value="Genomic_DNA"/>
</dbReference>
<dbReference type="STRING" id="451.B6N58_14475"/>